<dbReference type="CDD" id="cd12195">
    <property type="entry name" value="CIPK_C"/>
    <property type="match status" value="1"/>
</dbReference>
<keyword evidence="5" id="KW-0808">Transferase</keyword>
<keyword evidence="15" id="KW-1185">Reference proteome</keyword>
<evidence type="ECO:0000256" key="7">
    <source>
        <dbReference type="ARBA" id="ARBA00022777"/>
    </source>
</evidence>
<dbReference type="GO" id="GO:0005524">
    <property type="term" value="F:ATP binding"/>
    <property type="evidence" value="ECO:0007669"/>
    <property type="project" value="UniProtKB-KW"/>
</dbReference>
<evidence type="ECO:0000256" key="10">
    <source>
        <dbReference type="ARBA" id="ARBA00047899"/>
    </source>
</evidence>
<evidence type="ECO:0000256" key="1">
    <source>
        <dbReference type="ARBA" id="ARBA00001936"/>
    </source>
</evidence>
<proteinExistence type="inferred from homology"/>
<dbReference type="InterPro" id="IPR018451">
    <property type="entry name" value="NAF/FISL_domain"/>
</dbReference>
<comment type="catalytic activity">
    <reaction evidence="11">
        <text>L-seryl-[protein] + ATP = O-phospho-L-seryl-[protein] + ADP + H(+)</text>
        <dbReference type="Rhea" id="RHEA:17989"/>
        <dbReference type="Rhea" id="RHEA-COMP:9863"/>
        <dbReference type="Rhea" id="RHEA-COMP:11604"/>
        <dbReference type="ChEBI" id="CHEBI:15378"/>
        <dbReference type="ChEBI" id="CHEBI:29999"/>
        <dbReference type="ChEBI" id="CHEBI:30616"/>
        <dbReference type="ChEBI" id="CHEBI:83421"/>
        <dbReference type="ChEBI" id="CHEBI:456216"/>
        <dbReference type="EC" id="2.7.11.1"/>
    </reaction>
</comment>
<organism evidence="14 15">
    <name type="scientific">Vigna angularis var. angularis</name>
    <dbReference type="NCBI Taxonomy" id="157739"/>
    <lineage>
        <taxon>Eukaryota</taxon>
        <taxon>Viridiplantae</taxon>
        <taxon>Streptophyta</taxon>
        <taxon>Embryophyta</taxon>
        <taxon>Tracheophyta</taxon>
        <taxon>Spermatophyta</taxon>
        <taxon>Magnoliopsida</taxon>
        <taxon>eudicotyledons</taxon>
        <taxon>Gunneridae</taxon>
        <taxon>Pentapetalae</taxon>
        <taxon>rosids</taxon>
        <taxon>fabids</taxon>
        <taxon>Fabales</taxon>
        <taxon>Fabaceae</taxon>
        <taxon>Papilionoideae</taxon>
        <taxon>50 kb inversion clade</taxon>
        <taxon>NPAAA clade</taxon>
        <taxon>indigoferoid/millettioid clade</taxon>
        <taxon>Phaseoleae</taxon>
        <taxon>Vigna</taxon>
    </lineage>
</organism>
<keyword evidence="8" id="KW-0067">ATP-binding</keyword>
<dbReference type="Gene3D" id="1.10.510.10">
    <property type="entry name" value="Transferase(Phosphotransferase) domain 1"/>
    <property type="match status" value="1"/>
</dbReference>
<evidence type="ECO:0000256" key="11">
    <source>
        <dbReference type="ARBA" id="ARBA00048679"/>
    </source>
</evidence>
<evidence type="ECO:0000256" key="4">
    <source>
        <dbReference type="ARBA" id="ARBA00022527"/>
    </source>
</evidence>
<keyword evidence="4" id="KW-0723">Serine/threonine-protein kinase</keyword>
<dbReference type="GO" id="GO:0004674">
    <property type="term" value="F:protein serine/threonine kinase activity"/>
    <property type="evidence" value="ECO:0007669"/>
    <property type="project" value="UniProtKB-KW"/>
</dbReference>
<evidence type="ECO:0000256" key="5">
    <source>
        <dbReference type="ARBA" id="ARBA00022679"/>
    </source>
</evidence>
<name>A0A0S3R855_PHAAN</name>
<evidence type="ECO:0000256" key="9">
    <source>
        <dbReference type="ARBA" id="ARBA00023211"/>
    </source>
</evidence>
<dbReference type="AlphaFoldDB" id="A0A0S3R855"/>
<feature type="domain" description="NAF" evidence="13">
    <location>
        <begin position="88"/>
        <end position="112"/>
    </location>
</feature>
<comment type="cofactor">
    <cofactor evidence="1">
        <name>Mn(2+)</name>
        <dbReference type="ChEBI" id="CHEBI:29035"/>
    </cofactor>
</comment>
<dbReference type="OrthoDB" id="193931at2759"/>
<dbReference type="EMBL" id="AP015034">
    <property type="protein sequence ID" value="BAT76702.1"/>
    <property type="molecule type" value="Genomic_DNA"/>
</dbReference>
<dbReference type="InterPro" id="IPR011009">
    <property type="entry name" value="Kinase-like_dom_sf"/>
</dbReference>
<dbReference type="SUPFAM" id="SSF56112">
    <property type="entry name" value="Protein kinase-like (PK-like)"/>
    <property type="match status" value="1"/>
</dbReference>
<comment type="catalytic activity">
    <reaction evidence="10">
        <text>L-threonyl-[protein] + ATP = O-phospho-L-threonyl-[protein] + ADP + H(+)</text>
        <dbReference type="Rhea" id="RHEA:46608"/>
        <dbReference type="Rhea" id="RHEA-COMP:11060"/>
        <dbReference type="Rhea" id="RHEA-COMP:11605"/>
        <dbReference type="ChEBI" id="CHEBI:15378"/>
        <dbReference type="ChEBI" id="CHEBI:30013"/>
        <dbReference type="ChEBI" id="CHEBI:30616"/>
        <dbReference type="ChEBI" id="CHEBI:61977"/>
        <dbReference type="ChEBI" id="CHEBI:456216"/>
        <dbReference type="EC" id="2.7.11.1"/>
    </reaction>
</comment>
<dbReference type="InterPro" id="IPR004041">
    <property type="entry name" value="NAF_dom"/>
</dbReference>
<evidence type="ECO:0000313" key="14">
    <source>
        <dbReference type="EMBL" id="BAT76702.1"/>
    </source>
</evidence>
<dbReference type="PANTHER" id="PTHR43895:SF123">
    <property type="entry name" value="NON-SPECIFIC SERINE_THREONINE PROTEIN KINASE"/>
    <property type="match status" value="1"/>
</dbReference>
<dbReference type="FunFam" id="3.30.310.80:FF:000005">
    <property type="entry name" value="Non-specific serine/threonine protein kinase"/>
    <property type="match status" value="1"/>
</dbReference>
<dbReference type="EC" id="2.7.11.1" evidence="3"/>
<sequence length="237" mass="27177">MNLYGKIWKSEYKCPTWFTRSQKKLIAKILEPRPAKRITISDIIEDPWFQKDYKPVFASEFDQNINSEDVDVAFNSIEENVRETTVSKSSSFINAFQLIAMSRDLDLSGLFVEQDENKQTKRMGSKHTINETIEKIEAAATDARLSIEKISNFKIKMQPKQTMATTSFRSYLSAQVIEVAPTHCVVEISKSTEDIRTYNKFCESLSNLLKQKPGVPSQSEDSVDQCASDRKKHDAEW</sequence>
<keyword evidence="6" id="KW-0547">Nucleotide-binding</keyword>
<keyword evidence="9" id="KW-0464">Manganese</keyword>
<dbReference type="Gene3D" id="3.30.310.80">
    <property type="entry name" value="Kinase associated domain 1, KA1"/>
    <property type="match status" value="1"/>
</dbReference>
<dbReference type="PANTHER" id="PTHR43895">
    <property type="entry name" value="CALCIUM/CALMODULIN-DEPENDENT PROTEIN KINASE KINASE-RELATED"/>
    <property type="match status" value="1"/>
</dbReference>
<protein>
    <recommendedName>
        <fullName evidence="3">non-specific serine/threonine protein kinase</fullName>
        <ecNumber evidence="3">2.7.11.1</ecNumber>
    </recommendedName>
</protein>
<dbReference type="Pfam" id="PF03822">
    <property type="entry name" value="NAF"/>
    <property type="match status" value="1"/>
</dbReference>
<dbReference type="Proteomes" id="UP000291084">
    <property type="component" value="Chromosome 1"/>
</dbReference>
<evidence type="ECO:0000256" key="12">
    <source>
        <dbReference type="SAM" id="MobiDB-lite"/>
    </source>
</evidence>
<gene>
    <name evidence="14" type="primary">Vigan.01G474900</name>
    <name evidence="14" type="ORF">VIGAN_01474900</name>
</gene>
<feature type="compositionally biased region" description="Basic and acidic residues" evidence="12">
    <location>
        <begin position="227"/>
        <end position="237"/>
    </location>
</feature>
<evidence type="ECO:0000256" key="6">
    <source>
        <dbReference type="ARBA" id="ARBA00022741"/>
    </source>
</evidence>
<keyword evidence="7" id="KW-0418">Kinase</keyword>
<accession>A0A0S3R855</accession>
<evidence type="ECO:0000259" key="13">
    <source>
        <dbReference type="PROSITE" id="PS50816"/>
    </source>
</evidence>
<feature type="region of interest" description="Disordered" evidence="12">
    <location>
        <begin position="212"/>
        <end position="237"/>
    </location>
</feature>
<evidence type="ECO:0000256" key="8">
    <source>
        <dbReference type="ARBA" id="ARBA00022840"/>
    </source>
</evidence>
<dbReference type="GO" id="GO:0007165">
    <property type="term" value="P:signal transduction"/>
    <property type="evidence" value="ECO:0007669"/>
    <property type="project" value="InterPro"/>
</dbReference>
<evidence type="ECO:0000256" key="2">
    <source>
        <dbReference type="ARBA" id="ARBA00006234"/>
    </source>
</evidence>
<dbReference type="PROSITE" id="PS50816">
    <property type="entry name" value="NAF"/>
    <property type="match status" value="1"/>
</dbReference>
<evidence type="ECO:0000256" key="3">
    <source>
        <dbReference type="ARBA" id="ARBA00012513"/>
    </source>
</evidence>
<comment type="similarity">
    <text evidence="2">Belongs to the protein kinase superfamily. CAMK Ser/Thr protein kinase family. SNF1 subfamily.</text>
</comment>
<evidence type="ECO:0000313" key="15">
    <source>
        <dbReference type="Proteomes" id="UP000291084"/>
    </source>
</evidence>
<reference evidence="14 15" key="1">
    <citation type="journal article" date="2015" name="Sci. Rep.">
        <title>The power of single molecule real-time sequencing technology in the de novo assembly of a eukaryotic genome.</title>
        <authorList>
            <person name="Sakai H."/>
            <person name="Naito K."/>
            <person name="Ogiso-Tanaka E."/>
            <person name="Takahashi Y."/>
            <person name="Iseki K."/>
            <person name="Muto C."/>
            <person name="Satou K."/>
            <person name="Teruya K."/>
            <person name="Shiroma A."/>
            <person name="Shimoji M."/>
            <person name="Hirano T."/>
            <person name="Itoh T."/>
            <person name="Kaga A."/>
            <person name="Tomooka N."/>
        </authorList>
    </citation>
    <scope>NUCLEOTIDE SEQUENCE [LARGE SCALE GENOMIC DNA]</scope>
    <source>
        <strain evidence="15">cv. Shumari</strain>
    </source>
</reference>